<dbReference type="InterPro" id="IPR011029">
    <property type="entry name" value="DEATH-like_dom_sf"/>
</dbReference>
<dbReference type="OMA" id="FMEARCA"/>
<feature type="domain" description="DED" evidence="2">
    <location>
        <begin position="8"/>
        <end position="82"/>
    </location>
</feature>
<evidence type="ECO:0000313" key="4">
    <source>
        <dbReference type="RefSeq" id="XP_022094220.1"/>
    </source>
</evidence>
<dbReference type="Pfam" id="PF01335">
    <property type="entry name" value="DED"/>
    <property type="match status" value="1"/>
</dbReference>
<dbReference type="Proteomes" id="UP000694845">
    <property type="component" value="Unplaced"/>
</dbReference>
<feature type="region of interest" description="Disordered" evidence="1">
    <location>
        <begin position="88"/>
        <end position="144"/>
    </location>
</feature>
<feature type="region of interest" description="Disordered" evidence="1">
    <location>
        <begin position="245"/>
        <end position="273"/>
    </location>
</feature>
<feature type="compositionally biased region" description="Polar residues" evidence="1">
    <location>
        <begin position="117"/>
        <end position="127"/>
    </location>
</feature>
<dbReference type="AlphaFoldDB" id="A0A8B7YP44"/>
<name>A0A8B7YP44_ACAPL</name>
<evidence type="ECO:0000256" key="1">
    <source>
        <dbReference type="SAM" id="MobiDB-lite"/>
    </source>
</evidence>
<dbReference type="GeneID" id="110981181"/>
<evidence type="ECO:0000313" key="3">
    <source>
        <dbReference type="Proteomes" id="UP000694845"/>
    </source>
</evidence>
<evidence type="ECO:0000259" key="2">
    <source>
        <dbReference type="PROSITE" id="PS50168"/>
    </source>
</evidence>
<dbReference type="InterPro" id="IPR001875">
    <property type="entry name" value="DED_dom"/>
</dbReference>
<accession>A0A8B7YP44</accession>
<dbReference type="Gene3D" id="1.10.533.10">
    <property type="entry name" value="Death Domain, Fas"/>
    <property type="match status" value="1"/>
</dbReference>
<dbReference type="PROSITE" id="PS50168">
    <property type="entry name" value="DED"/>
    <property type="match status" value="1"/>
</dbReference>
<protein>
    <submittedName>
        <fullName evidence="4">Uncharacterized protein LOC110981181</fullName>
    </submittedName>
</protein>
<dbReference type="OrthoDB" id="5989976at2759"/>
<keyword evidence="3" id="KW-1185">Reference proteome</keyword>
<dbReference type="KEGG" id="aplc:110981181"/>
<dbReference type="GO" id="GO:0042981">
    <property type="term" value="P:regulation of apoptotic process"/>
    <property type="evidence" value="ECO:0007669"/>
    <property type="project" value="InterPro"/>
</dbReference>
<organism evidence="3 4">
    <name type="scientific">Acanthaster planci</name>
    <name type="common">Crown-of-thorns starfish</name>
    <dbReference type="NCBI Taxonomy" id="133434"/>
    <lineage>
        <taxon>Eukaryota</taxon>
        <taxon>Metazoa</taxon>
        <taxon>Echinodermata</taxon>
        <taxon>Eleutherozoa</taxon>
        <taxon>Asterozoa</taxon>
        <taxon>Asteroidea</taxon>
        <taxon>Valvatacea</taxon>
        <taxon>Valvatida</taxon>
        <taxon>Acanthasteridae</taxon>
        <taxon>Acanthaster</taxon>
    </lineage>
</organism>
<proteinExistence type="predicted"/>
<dbReference type="RefSeq" id="XP_022094220.1">
    <property type="nucleotide sequence ID" value="XM_022238528.1"/>
</dbReference>
<gene>
    <name evidence="4" type="primary">LOC110981181</name>
</gene>
<reference evidence="4" key="1">
    <citation type="submission" date="2025-08" db="UniProtKB">
        <authorList>
            <consortium name="RefSeq"/>
        </authorList>
    </citation>
    <scope>IDENTIFICATION</scope>
</reference>
<dbReference type="SUPFAM" id="SSF47986">
    <property type="entry name" value="DEATH domain"/>
    <property type="match status" value="1"/>
</dbReference>
<sequence>MADSAITNYKSLLREIARGLTPQNVHDMAFDLDFDAATNISTGTHFLQEMQNRDKLSEDNLGPLKEALEGQKLLRLVKKVNQFEEARKPVNTEDPLSKTWPSSTFAQQPPPADKQRTQSVTTDPTSLAQPMPPPQARMPQYYPNPQGVAPPMADFHCTVEMPRHPLNPQPYPVEAHPTRDNQPIQMANPNQTVHGQVPQIGIPSRQGVGTPGYIPTGSGDNDPRELQRMIELLQEKVKLQDQLLQNSHHQVPPTASLPSGAQYPSMNLPGSTQPYVGNQHAPDQRSRIHSYPQAVGQAQPQSSTSTHARLSAVKSAPCSTYPTNQPVPPLASEPEACLKPVQTPPNIGDKVLNIPLENVNEGTVKSSSNGTKIPDREAAVNTNQTYQTGRVCTGSEENGLDSEAIAVQPMTLQSMDNTQQLLSMLVGRQLRCSEVDSFKNELFQVRIPEGLHYTTTEGQFVVLNHDTDYRIQLSNSDQRLRCSAVVHYNGRFAGDWTLDPRGTIIIERPATEARKFHFVEASLAPQGSGIREGDPNNGRIKVTFTPEKRTAEPWNDVSRGFSNFGSEPETDYFGVYDSTGPSTNDIQRSVMGPPPTDWQLGATILQGRSSQEFTVSEQFELDESRNKVIELRLVGRR</sequence>
<feature type="compositionally biased region" description="Polar residues" evidence="1">
    <location>
        <begin position="256"/>
        <end position="273"/>
    </location>
</feature>